<feature type="region of interest" description="Disordered" evidence="6">
    <location>
        <begin position="1"/>
        <end position="89"/>
    </location>
</feature>
<dbReference type="Pfam" id="PF16493">
    <property type="entry name" value="Meis_PKNOX_N"/>
    <property type="match status" value="1"/>
</dbReference>
<dbReference type="GO" id="GO:0006355">
    <property type="term" value="P:regulation of DNA-templated transcription"/>
    <property type="evidence" value="ECO:0007669"/>
    <property type="project" value="InterPro"/>
</dbReference>
<protein>
    <submittedName>
        <fullName evidence="8">Homeobox protein meis3-A</fullName>
    </submittedName>
</protein>
<sequence>MRLEGSASNDTPPIRFLSSDRGYDGSPWAVVSPPPPPPPLHPLQLPNHPSPVGTCCDGSHPSNHDPSLNKTNLLRSTRDLPPTATSSETLSYCQSITTGSGSGHFNPIPRPEEEANMYQMNASELQHVSSEVALGATEVPSAGRSLHPAASTSPETTLPLMSQAANASQAPAQQVPYPSSSLHQQTSLPSKAEIALTFPVGRSTPVMQSPAFQSIYSKPSTPLLYGSQGNGSAASITPTAVPSEQLINRDDLKKDNEAIQNHPLFPLLALIFEKCQLATCTPRDSSRNPGMDICSSDSFQEDIAIFTKEMSAANRPLLTSNQELNLMMVEAIHVLRFHLLEIEKVHELCDNFCARYITCLKSKIPIDLVIEDRESGGSTGSAASPPPSLLPGVPQTLPAATAAASSSSSSGDAVGGLQDLGGQFREDDVGRASSAVVAAAAAAKAMMQAAGIVNPVYPPLDRNDELTNVEPMHGYGEFGASCYRDPSEVRFSCQPAAHSNQASYTNPYSQAGRPTTDQLSPSARGYRGPHEEVENNTFGRGSGRHWQQPFYFPANPFGQNCVWDSPDLRCSREHHDPRISPYSTPGFPSSADAAAMAYGHYHQHPYHSPMLNSAFPMGPISGSRKLHTDDFAPSILCGRGTDQSAPRGRVHGGFAKNGLLASAGGHPPFASHAGLDMTVCGGPNVGGGGGSSAVSSGSGGGAQELTSDGVANSIGSQEENNEEVDCEDRTSTKRQKKRGIFPKVATNTMRAWLFQHLSHPYPSEEQKKQLAQDTGLTILQVNNWFINARRRIVQPMIDQSNRAAPHVYPLDNPGPCLGYMESPQYVAYSRAAAAQAAAAAAGLGPHAKPGDMYIAAAAAAAAAVNSNPSGSNISPARMTGLLSSSSSAATAAAASNTGTAVGQNPR</sequence>
<feature type="region of interest" description="Disordered" evidence="6">
    <location>
        <begin position="400"/>
        <end position="419"/>
    </location>
</feature>
<gene>
    <name evidence="8" type="primary">MEI3A</name>
    <name evidence="8" type="ORF">TR88130</name>
</gene>
<keyword evidence="4 5" id="KW-0539">Nucleus</keyword>
<dbReference type="InterPro" id="IPR050224">
    <property type="entry name" value="TALE_homeobox"/>
</dbReference>
<comment type="similarity">
    <text evidence="1">Belongs to the TALE/MEIS homeobox family.</text>
</comment>
<organism evidence="8">
    <name type="scientific">Schistocephalus solidus</name>
    <name type="common">Tapeworm</name>
    <dbReference type="NCBI Taxonomy" id="70667"/>
    <lineage>
        <taxon>Eukaryota</taxon>
        <taxon>Metazoa</taxon>
        <taxon>Spiralia</taxon>
        <taxon>Lophotrochozoa</taxon>
        <taxon>Platyhelminthes</taxon>
        <taxon>Cestoda</taxon>
        <taxon>Eucestoda</taxon>
        <taxon>Diphyllobothriidea</taxon>
        <taxon>Diphyllobothriidae</taxon>
        <taxon>Schistocephalus</taxon>
    </lineage>
</organism>
<feature type="region of interest" description="Disordered" evidence="6">
    <location>
        <begin position="375"/>
        <end position="395"/>
    </location>
</feature>
<keyword evidence="2 5" id="KW-0238">DNA-binding</keyword>
<feature type="compositionally biased region" description="Low complexity" evidence="6">
    <location>
        <begin position="42"/>
        <end position="51"/>
    </location>
</feature>
<feature type="region of interest" description="Disordered" evidence="6">
    <location>
        <begin position="688"/>
        <end position="736"/>
    </location>
</feature>
<feature type="compositionally biased region" description="Polar residues" evidence="6">
    <location>
        <begin position="1"/>
        <end position="11"/>
    </location>
</feature>
<dbReference type="InterPro" id="IPR009057">
    <property type="entry name" value="Homeodomain-like_sf"/>
</dbReference>
<feature type="domain" description="Homeobox" evidence="7">
    <location>
        <begin position="732"/>
        <end position="795"/>
    </location>
</feature>
<evidence type="ECO:0000256" key="5">
    <source>
        <dbReference type="PROSITE-ProRule" id="PRU00108"/>
    </source>
</evidence>
<dbReference type="SUPFAM" id="SSF46689">
    <property type="entry name" value="Homeodomain-like"/>
    <property type="match status" value="1"/>
</dbReference>
<dbReference type="Pfam" id="PF05920">
    <property type="entry name" value="Homeobox_KN"/>
    <property type="match status" value="1"/>
</dbReference>
<dbReference type="InterPro" id="IPR001356">
    <property type="entry name" value="HD"/>
</dbReference>
<dbReference type="PROSITE" id="PS50071">
    <property type="entry name" value="HOMEOBOX_2"/>
    <property type="match status" value="1"/>
</dbReference>
<feature type="region of interest" description="Disordered" evidence="6">
    <location>
        <begin position="164"/>
        <end position="184"/>
    </location>
</feature>
<proteinExistence type="inferred from homology"/>
<feature type="compositionally biased region" description="Low complexity" evidence="6">
    <location>
        <begin position="400"/>
        <end position="410"/>
    </location>
</feature>
<evidence type="ECO:0000256" key="4">
    <source>
        <dbReference type="ARBA" id="ARBA00023242"/>
    </source>
</evidence>
<evidence type="ECO:0000256" key="2">
    <source>
        <dbReference type="ARBA" id="ARBA00023125"/>
    </source>
</evidence>
<dbReference type="PANTHER" id="PTHR11850">
    <property type="entry name" value="HOMEOBOX PROTEIN TRANSCRIPTION FACTORS"/>
    <property type="match status" value="1"/>
</dbReference>
<dbReference type="FunFam" id="1.10.10.60:FF:000004">
    <property type="entry name" value="Meis2 homeobox isoform 2c"/>
    <property type="match status" value="1"/>
</dbReference>
<feature type="compositionally biased region" description="Polar residues" evidence="6">
    <location>
        <begin position="60"/>
        <end position="75"/>
    </location>
</feature>
<dbReference type="GO" id="GO:0005634">
    <property type="term" value="C:nucleus"/>
    <property type="evidence" value="ECO:0007669"/>
    <property type="project" value="UniProtKB-SubCell"/>
</dbReference>
<feature type="non-terminal residue" evidence="8">
    <location>
        <position position="906"/>
    </location>
</feature>
<feature type="compositionally biased region" description="Polar residues" evidence="6">
    <location>
        <begin position="704"/>
        <end position="718"/>
    </location>
</feature>
<accession>A0A0X3PH86</accession>
<evidence type="ECO:0000259" key="7">
    <source>
        <dbReference type="PROSITE" id="PS50071"/>
    </source>
</evidence>
<feature type="compositionally biased region" description="Polar residues" evidence="6">
    <location>
        <begin position="500"/>
        <end position="521"/>
    </location>
</feature>
<evidence type="ECO:0000256" key="1">
    <source>
        <dbReference type="ARBA" id="ARBA00009661"/>
    </source>
</evidence>
<evidence type="ECO:0000313" key="8">
    <source>
        <dbReference type="EMBL" id="JAP50680.1"/>
    </source>
</evidence>
<dbReference type="InterPro" id="IPR008422">
    <property type="entry name" value="KN_HD"/>
</dbReference>
<feature type="region of interest" description="Disordered" evidence="6">
    <location>
        <begin position="500"/>
        <end position="529"/>
    </location>
</feature>
<comment type="subcellular location">
    <subcellularLocation>
        <location evidence="5">Nucleus</location>
    </subcellularLocation>
</comment>
<feature type="compositionally biased region" description="Gly residues" evidence="6">
    <location>
        <begin position="688"/>
        <end position="702"/>
    </location>
</feature>
<dbReference type="EMBL" id="GEEE01012545">
    <property type="protein sequence ID" value="JAP50680.1"/>
    <property type="molecule type" value="Transcribed_RNA"/>
</dbReference>
<dbReference type="CDD" id="cd00086">
    <property type="entry name" value="homeodomain"/>
    <property type="match status" value="1"/>
</dbReference>
<feature type="compositionally biased region" description="Pro residues" evidence="6">
    <location>
        <begin position="32"/>
        <end position="41"/>
    </location>
</feature>
<dbReference type="InterPro" id="IPR032453">
    <property type="entry name" value="PKNOX/Meis_N"/>
</dbReference>
<reference evidence="8" key="1">
    <citation type="submission" date="2016-01" db="EMBL/GenBank/DDBJ databases">
        <title>Reference transcriptome for the parasite Schistocephalus solidus: insights into the molecular evolution of parasitism.</title>
        <authorList>
            <person name="Hebert F.O."/>
            <person name="Grambauer S."/>
            <person name="Barber I."/>
            <person name="Landry C.R."/>
            <person name="Aubin-Horth N."/>
        </authorList>
    </citation>
    <scope>NUCLEOTIDE SEQUENCE</scope>
</reference>
<dbReference type="SMART" id="SM00389">
    <property type="entry name" value="HOX"/>
    <property type="match status" value="1"/>
</dbReference>
<evidence type="ECO:0000256" key="6">
    <source>
        <dbReference type="SAM" id="MobiDB-lite"/>
    </source>
</evidence>
<name>A0A0X3PH86_SCHSO</name>
<dbReference type="AlphaFoldDB" id="A0A0X3PH86"/>
<dbReference type="GO" id="GO:0003677">
    <property type="term" value="F:DNA binding"/>
    <property type="evidence" value="ECO:0007669"/>
    <property type="project" value="UniProtKB-UniRule"/>
</dbReference>
<keyword evidence="3 5" id="KW-0371">Homeobox</keyword>
<evidence type="ECO:0000256" key="3">
    <source>
        <dbReference type="ARBA" id="ARBA00023155"/>
    </source>
</evidence>
<dbReference type="Gene3D" id="1.10.10.60">
    <property type="entry name" value="Homeodomain-like"/>
    <property type="match status" value="1"/>
</dbReference>
<feature type="DNA-binding region" description="Homeobox" evidence="5">
    <location>
        <begin position="734"/>
        <end position="796"/>
    </location>
</feature>
<feature type="compositionally biased region" description="Low complexity" evidence="6">
    <location>
        <begin position="164"/>
        <end position="174"/>
    </location>
</feature>